<dbReference type="Proteomes" id="UP000226420">
    <property type="component" value="Unassembled WGS sequence"/>
</dbReference>
<gene>
    <name evidence="5" type="ORF">SAMN02745723_101176</name>
</gene>
<dbReference type="InterPro" id="IPR001867">
    <property type="entry name" value="OmpR/PhoB-type_DNA-bd"/>
</dbReference>
<feature type="domain" description="OmpR/PhoB-type" evidence="4">
    <location>
        <begin position="2"/>
        <end position="106"/>
    </location>
</feature>
<dbReference type="InterPro" id="IPR036388">
    <property type="entry name" value="WH-like_DNA-bd_sf"/>
</dbReference>
<evidence type="ECO:0000256" key="1">
    <source>
        <dbReference type="ARBA" id="ARBA00023125"/>
    </source>
</evidence>
<dbReference type="Pfam" id="PF00486">
    <property type="entry name" value="Trans_reg_C"/>
    <property type="match status" value="1"/>
</dbReference>
<dbReference type="Gene3D" id="1.10.10.10">
    <property type="entry name" value="Winged helix-like DNA-binding domain superfamily/Winged helix DNA-binding domain"/>
    <property type="match status" value="1"/>
</dbReference>
<name>A0AAJ4W7Q5_9GAMM</name>
<proteinExistence type="predicted"/>
<evidence type="ECO:0000313" key="6">
    <source>
        <dbReference type="Proteomes" id="UP000226420"/>
    </source>
</evidence>
<dbReference type="RefSeq" id="WP_074820112.1">
    <property type="nucleotide sequence ID" value="NZ_FOLW01000001.1"/>
</dbReference>
<dbReference type="EMBL" id="FOLW01000001">
    <property type="protein sequence ID" value="SFC01908.1"/>
    <property type="molecule type" value="Genomic_DNA"/>
</dbReference>
<keyword evidence="1 2" id="KW-0238">DNA-binding</keyword>
<evidence type="ECO:0000256" key="3">
    <source>
        <dbReference type="SAM" id="Phobius"/>
    </source>
</evidence>
<dbReference type="GO" id="GO:0000160">
    <property type="term" value="P:phosphorelay signal transduction system"/>
    <property type="evidence" value="ECO:0007669"/>
    <property type="project" value="InterPro"/>
</dbReference>
<feature type="DNA-binding region" description="OmpR/PhoB-type" evidence="2">
    <location>
        <begin position="2"/>
        <end position="106"/>
    </location>
</feature>
<sequence>MEKSYLINNTILFYPERSLLVSRDDSSSAVTLNMPASMCFLLLIERQNGVVTQREFFKEVWENHGSYVTANTFYQNISILRKGLKAVGLQEELIKTVPKIGLTLSKSVSVVAYEGSHDTHVAEPVSTVESVVSSPMLPQSNMIVGRRFLWLLTCCAVFIFFGLSWWSYSSYIGEGEYFSDYQYLDKIGDCTFYARGKNTNNYITFIQENKVTCPPGHFSYLTIYRTAPRVSVITCDKAISTHGVYCESKYYMKAEDDN</sequence>
<keyword evidence="3" id="KW-0472">Membrane</keyword>
<organism evidence="5 6">
    <name type="scientific">Pragia fontium DSM 5563 = ATCC 49100</name>
    <dbReference type="NCBI Taxonomy" id="1122977"/>
    <lineage>
        <taxon>Bacteria</taxon>
        <taxon>Pseudomonadati</taxon>
        <taxon>Pseudomonadota</taxon>
        <taxon>Gammaproteobacteria</taxon>
        <taxon>Enterobacterales</taxon>
        <taxon>Budviciaceae</taxon>
        <taxon>Pragia</taxon>
    </lineage>
</organism>
<dbReference type="GO" id="GO:0006355">
    <property type="term" value="P:regulation of DNA-templated transcription"/>
    <property type="evidence" value="ECO:0007669"/>
    <property type="project" value="InterPro"/>
</dbReference>
<evidence type="ECO:0000259" key="4">
    <source>
        <dbReference type="PROSITE" id="PS51755"/>
    </source>
</evidence>
<evidence type="ECO:0000256" key="2">
    <source>
        <dbReference type="PROSITE-ProRule" id="PRU01091"/>
    </source>
</evidence>
<keyword evidence="3" id="KW-1133">Transmembrane helix</keyword>
<feature type="transmembrane region" description="Helical" evidence="3">
    <location>
        <begin position="148"/>
        <end position="168"/>
    </location>
</feature>
<keyword evidence="3" id="KW-0812">Transmembrane</keyword>
<dbReference type="SMART" id="SM00862">
    <property type="entry name" value="Trans_reg_C"/>
    <property type="match status" value="1"/>
</dbReference>
<dbReference type="AlphaFoldDB" id="A0AAJ4W7Q5"/>
<dbReference type="PROSITE" id="PS51755">
    <property type="entry name" value="OMPR_PHOB"/>
    <property type="match status" value="1"/>
</dbReference>
<comment type="caution">
    <text evidence="5">The sequence shown here is derived from an EMBL/GenBank/DDBJ whole genome shotgun (WGS) entry which is preliminary data.</text>
</comment>
<protein>
    <submittedName>
        <fullName evidence="5">DNA-binding winged helix-turn-helix (WHTH) domain-containing protein</fullName>
    </submittedName>
</protein>
<dbReference type="InterPro" id="IPR016032">
    <property type="entry name" value="Sig_transdc_resp-reg_C-effctor"/>
</dbReference>
<reference evidence="5 6" key="1">
    <citation type="submission" date="2016-10" db="EMBL/GenBank/DDBJ databases">
        <authorList>
            <person name="Varghese N."/>
            <person name="Submissions S."/>
        </authorList>
    </citation>
    <scope>NUCLEOTIDE SEQUENCE [LARGE SCALE GENOMIC DNA]</scope>
    <source>
        <strain evidence="5 6">DSM 5563</strain>
    </source>
</reference>
<dbReference type="GO" id="GO:0003677">
    <property type="term" value="F:DNA binding"/>
    <property type="evidence" value="ECO:0007669"/>
    <property type="project" value="UniProtKB-UniRule"/>
</dbReference>
<evidence type="ECO:0000313" key="5">
    <source>
        <dbReference type="EMBL" id="SFC01908.1"/>
    </source>
</evidence>
<dbReference type="SUPFAM" id="SSF46894">
    <property type="entry name" value="C-terminal effector domain of the bipartite response regulators"/>
    <property type="match status" value="1"/>
</dbReference>
<accession>A0AAJ4W7Q5</accession>